<dbReference type="HAMAP" id="MF_01151">
    <property type="entry name" value="GrpE"/>
    <property type="match status" value="1"/>
</dbReference>
<dbReference type="PROSITE" id="PS01071">
    <property type="entry name" value="GRPE"/>
    <property type="match status" value="1"/>
</dbReference>
<feature type="coiled-coil region" evidence="13">
    <location>
        <begin position="27"/>
        <end position="61"/>
    </location>
</feature>
<dbReference type="InterPro" id="IPR000740">
    <property type="entry name" value="GrpE"/>
</dbReference>
<dbReference type="STRING" id="745411.B3C1_09288"/>
<evidence type="ECO:0000256" key="6">
    <source>
        <dbReference type="ARBA" id="ARBA00023186"/>
    </source>
</evidence>
<evidence type="ECO:0000256" key="1">
    <source>
        <dbReference type="ARBA" id="ARBA00004496"/>
    </source>
</evidence>
<keyword evidence="4 10" id="KW-0963">Cytoplasm</keyword>
<evidence type="ECO:0000313" key="16">
    <source>
        <dbReference type="Proteomes" id="UP000006755"/>
    </source>
</evidence>
<dbReference type="AlphaFoldDB" id="K2IUK4"/>
<keyword evidence="5 10" id="KW-0346">Stress response</keyword>
<keyword evidence="13" id="KW-0175">Coiled coil</keyword>
<evidence type="ECO:0000256" key="11">
    <source>
        <dbReference type="RuleBase" id="RU000639"/>
    </source>
</evidence>
<evidence type="ECO:0000256" key="4">
    <source>
        <dbReference type="ARBA" id="ARBA00022490"/>
    </source>
</evidence>
<dbReference type="GO" id="GO:0051087">
    <property type="term" value="F:protein-folding chaperone binding"/>
    <property type="evidence" value="ECO:0007669"/>
    <property type="project" value="InterPro"/>
</dbReference>
<comment type="subunit">
    <text evidence="3 10">Homodimer.</text>
</comment>
<dbReference type="PRINTS" id="PR00773">
    <property type="entry name" value="GRPEPROTEIN"/>
</dbReference>
<dbReference type="Proteomes" id="UP000006755">
    <property type="component" value="Unassembled WGS sequence"/>
</dbReference>
<dbReference type="RefSeq" id="WP_008484416.1">
    <property type="nucleotide sequence ID" value="NZ_AMRI01000011.1"/>
</dbReference>
<evidence type="ECO:0000256" key="8">
    <source>
        <dbReference type="ARBA" id="ARBA00072274"/>
    </source>
</evidence>
<evidence type="ECO:0000256" key="13">
    <source>
        <dbReference type="SAM" id="Coils"/>
    </source>
</evidence>
<name>K2IUK4_9GAMM</name>
<accession>K2IUK4</accession>
<dbReference type="NCBIfam" id="NF010749">
    <property type="entry name" value="PRK14151.1"/>
    <property type="match status" value="1"/>
</dbReference>
<protein>
    <recommendedName>
        <fullName evidence="8 10">Protein GrpE</fullName>
    </recommendedName>
    <alternativeName>
        <fullName evidence="9 10">HSP-70 cofactor</fullName>
    </alternativeName>
</protein>
<evidence type="ECO:0000256" key="3">
    <source>
        <dbReference type="ARBA" id="ARBA00011738"/>
    </source>
</evidence>
<dbReference type="SUPFAM" id="SSF58014">
    <property type="entry name" value="Coiled-coil domain of nucleotide exchange factor GrpE"/>
    <property type="match status" value="1"/>
</dbReference>
<dbReference type="PANTHER" id="PTHR21237:SF23">
    <property type="entry name" value="GRPE PROTEIN HOMOLOG, MITOCHONDRIAL"/>
    <property type="match status" value="1"/>
</dbReference>
<comment type="caution">
    <text evidence="15">The sequence shown here is derived from an EMBL/GenBank/DDBJ whole genome shotgun (WGS) entry which is preliminary data.</text>
</comment>
<dbReference type="PATRIC" id="fig|745411.4.peg.1820"/>
<evidence type="ECO:0000256" key="7">
    <source>
        <dbReference type="ARBA" id="ARBA00053401"/>
    </source>
</evidence>
<evidence type="ECO:0000256" key="14">
    <source>
        <dbReference type="SAM" id="MobiDB-lite"/>
    </source>
</evidence>
<keyword evidence="16" id="KW-1185">Reference proteome</keyword>
<dbReference type="OrthoDB" id="9789811at2"/>
<evidence type="ECO:0000256" key="9">
    <source>
        <dbReference type="ARBA" id="ARBA00076414"/>
    </source>
</evidence>
<dbReference type="GO" id="GO:0000774">
    <property type="term" value="F:adenyl-nucleotide exchange factor activity"/>
    <property type="evidence" value="ECO:0007669"/>
    <property type="project" value="InterPro"/>
</dbReference>
<dbReference type="Gene3D" id="2.30.22.10">
    <property type="entry name" value="Head domain of nucleotide exchange factor GrpE"/>
    <property type="match status" value="1"/>
</dbReference>
<dbReference type="CDD" id="cd00446">
    <property type="entry name" value="GrpE"/>
    <property type="match status" value="1"/>
</dbReference>
<comment type="subcellular location">
    <subcellularLocation>
        <location evidence="1 10">Cytoplasm</location>
    </subcellularLocation>
</comment>
<dbReference type="NCBIfam" id="NF010748">
    <property type="entry name" value="PRK14150.1"/>
    <property type="match status" value="1"/>
</dbReference>
<dbReference type="GO" id="GO:0006457">
    <property type="term" value="P:protein folding"/>
    <property type="evidence" value="ECO:0007669"/>
    <property type="project" value="InterPro"/>
</dbReference>
<dbReference type="EMBL" id="AMRI01000011">
    <property type="protein sequence ID" value="EKE74001.1"/>
    <property type="molecule type" value="Genomic_DNA"/>
</dbReference>
<dbReference type="Gene3D" id="3.90.20.20">
    <property type="match status" value="1"/>
</dbReference>
<evidence type="ECO:0000256" key="5">
    <source>
        <dbReference type="ARBA" id="ARBA00023016"/>
    </source>
</evidence>
<comment type="function">
    <text evidence="7 10 11">Participates actively in the response to hyperosmotic and heat shock by preventing the aggregation of stress-denatured proteins, in association with DnaK and GrpE. It is the nucleotide exchange factor for DnaK and may function as a thermosensor. Unfolded proteins bind initially to DnaJ; upon interaction with the DnaJ-bound protein, DnaK hydrolyzes its bound ATP, resulting in the formation of a stable complex. GrpE releases ADP from DnaK; ATP binding to DnaK triggers the release of the substrate protein, thus completing the reaction cycle. Several rounds of ATP-dependent interactions between DnaJ, DnaK and GrpE are required for fully efficient folding.</text>
</comment>
<comment type="similarity">
    <text evidence="2 10 12">Belongs to the GrpE family.</text>
</comment>
<reference evidence="15 16" key="1">
    <citation type="journal article" date="2012" name="J. Bacteriol.">
        <title>Genome Sequence of Gallaecimonas xiamenensis Type Strain 3-C-1.</title>
        <authorList>
            <person name="Lai Q."/>
            <person name="Wang L."/>
            <person name="Wang W."/>
            <person name="Shao Z."/>
        </authorList>
    </citation>
    <scope>NUCLEOTIDE SEQUENCE [LARGE SCALE GENOMIC DNA]</scope>
    <source>
        <strain evidence="15 16">3-C-1</strain>
    </source>
</reference>
<dbReference type="GO" id="GO:0005829">
    <property type="term" value="C:cytosol"/>
    <property type="evidence" value="ECO:0007669"/>
    <property type="project" value="TreeGrafter"/>
</dbReference>
<gene>
    <name evidence="10" type="primary">grpE</name>
    <name evidence="15" type="ORF">B3C1_09288</name>
</gene>
<dbReference type="GO" id="GO:0051082">
    <property type="term" value="F:unfolded protein binding"/>
    <property type="evidence" value="ECO:0007669"/>
    <property type="project" value="TreeGrafter"/>
</dbReference>
<dbReference type="InterPro" id="IPR013805">
    <property type="entry name" value="GrpE_CC"/>
</dbReference>
<dbReference type="NCBIfam" id="NF010737">
    <property type="entry name" value="PRK14139.1"/>
    <property type="match status" value="1"/>
</dbReference>
<feature type="compositionally biased region" description="Basic and acidic residues" evidence="14">
    <location>
        <begin position="1"/>
        <end position="10"/>
    </location>
</feature>
<evidence type="ECO:0000256" key="10">
    <source>
        <dbReference type="HAMAP-Rule" id="MF_01151"/>
    </source>
</evidence>
<dbReference type="NCBIfam" id="NF010738">
    <property type="entry name" value="PRK14140.1"/>
    <property type="match status" value="1"/>
</dbReference>
<dbReference type="SUPFAM" id="SSF51064">
    <property type="entry name" value="Head domain of nucleotide exchange factor GrpE"/>
    <property type="match status" value="1"/>
</dbReference>
<dbReference type="eggNOG" id="COG0576">
    <property type="taxonomic scope" value="Bacteria"/>
</dbReference>
<dbReference type="Pfam" id="PF01025">
    <property type="entry name" value="GrpE"/>
    <property type="match status" value="1"/>
</dbReference>
<evidence type="ECO:0000256" key="2">
    <source>
        <dbReference type="ARBA" id="ARBA00009054"/>
    </source>
</evidence>
<dbReference type="FunFam" id="2.30.22.10:FF:000001">
    <property type="entry name" value="Protein GrpE"/>
    <property type="match status" value="1"/>
</dbReference>
<evidence type="ECO:0000256" key="12">
    <source>
        <dbReference type="RuleBase" id="RU004478"/>
    </source>
</evidence>
<dbReference type="PANTHER" id="PTHR21237">
    <property type="entry name" value="GRPE PROTEIN"/>
    <property type="match status" value="1"/>
</dbReference>
<keyword evidence="6 10" id="KW-0143">Chaperone</keyword>
<dbReference type="InterPro" id="IPR009012">
    <property type="entry name" value="GrpE_head"/>
</dbReference>
<organism evidence="15 16">
    <name type="scientific">Gallaecimonas xiamenensis 3-C-1</name>
    <dbReference type="NCBI Taxonomy" id="745411"/>
    <lineage>
        <taxon>Bacteria</taxon>
        <taxon>Pseudomonadati</taxon>
        <taxon>Pseudomonadota</taxon>
        <taxon>Gammaproteobacteria</taxon>
        <taxon>Enterobacterales</taxon>
        <taxon>Gallaecimonadaceae</taxon>
        <taxon>Gallaecimonas</taxon>
    </lineage>
</organism>
<sequence length="182" mass="19934">MTQETDKPLEEGQPQAAEAQAEEHLPEVELHSEVARLEAELTEQREAVLRAKAEVDNIRRRAAQDVEKAHKFALEKFAGDLLPVADSLERALELGDVDNEALKPMLEGIELTLKSFHSATNKYGLEVVDPAGQPFNPELHQAMAMQPSAEHPANTVLVVVQKGYSLNGRLLRPAMVVVSTAG</sequence>
<evidence type="ECO:0000313" key="15">
    <source>
        <dbReference type="EMBL" id="EKE74001.1"/>
    </source>
</evidence>
<proteinExistence type="inferred from homology"/>
<feature type="region of interest" description="Disordered" evidence="14">
    <location>
        <begin position="1"/>
        <end position="27"/>
    </location>
</feature>
<dbReference type="GO" id="GO:0042803">
    <property type="term" value="F:protein homodimerization activity"/>
    <property type="evidence" value="ECO:0007669"/>
    <property type="project" value="InterPro"/>
</dbReference>